<proteinExistence type="predicted"/>
<sequence length="91" mass="10227">MSHDATNWASKQRGINCAEATVLWHLSDCHNLAFGCYPKQELADASEIDERSVRRCLASSREKGFVNWVEHRPDRKDNAATAVDEAPVVED</sequence>
<dbReference type="KEGG" id="rad:CO657_11550"/>
<dbReference type="EMBL" id="CP034998">
    <property type="protein sequence ID" value="QAS78661.1"/>
    <property type="molecule type" value="Genomic_DNA"/>
</dbReference>
<gene>
    <name evidence="1" type="ORF">CO657_11550</name>
</gene>
<dbReference type="Proteomes" id="UP000220927">
    <property type="component" value="Chromosome"/>
</dbReference>
<dbReference type="AlphaFoldDB" id="A0AAE5TX52"/>
<name>A0AAE5TX52_9HYPH</name>
<evidence type="ECO:0008006" key="3">
    <source>
        <dbReference type="Google" id="ProtNLM"/>
    </source>
</evidence>
<dbReference type="Gene3D" id="1.10.10.10">
    <property type="entry name" value="Winged helix-like DNA-binding domain superfamily/Winged helix DNA-binding domain"/>
    <property type="match status" value="1"/>
</dbReference>
<organism evidence="1 2">
    <name type="scientific">Rhizobium acidisoli</name>
    <dbReference type="NCBI Taxonomy" id="1538158"/>
    <lineage>
        <taxon>Bacteria</taxon>
        <taxon>Pseudomonadati</taxon>
        <taxon>Pseudomonadota</taxon>
        <taxon>Alphaproteobacteria</taxon>
        <taxon>Hyphomicrobiales</taxon>
        <taxon>Rhizobiaceae</taxon>
        <taxon>Rhizobium/Agrobacterium group</taxon>
        <taxon>Rhizobium</taxon>
    </lineage>
</organism>
<keyword evidence="2" id="KW-1185">Reference proteome</keyword>
<dbReference type="RefSeq" id="WP_054183450.1">
    <property type="nucleotide sequence ID" value="NZ_CP034998.1"/>
</dbReference>
<accession>A0AAE5TX52</accession>
<protein>
    <recommendedName>
        <fullName evidence="3">Helix-turn-helix domain-containing protein</fullName>
    </recommendedName>
</protein>
<evidence type="ECO:0000313" key="2">
    <source>
        <dbReference type="Proteomes" id="UP000220927"/>
    </source>
</evidence>
<dbReference type="InterPro" id="IPR036388">
    <property type="entry name" value="WH-like_DNA-bd_sf"/>
</dbReference>
<evidence type="ECO:0000313" key="1">
    <source>
        <dbReference type="EMBL" id="QAS78661.1"/>
    </source>
</evidence>
<reference evidence="1 2" key="1">
    <citation type="submission" date="2019-01" db="EMBL/GenBank/DDBJ databases">
        <title>Genomic insights into the origins and evolution of symbiotic genes in the Phaseolus vulgaris microsymbionts.</title>
        <authorList>
            <person name="Tong W."/>
        </authorList>
    </citation>
    <scope>NUCLEOTIDE SEQUENCE [LARGE SCALE GENOMIC DNA]</scope>
    <source>
        <strain evidence="1 2">FH23</strain>
    </source>
</reference>